<reference evidence="1" key="2">
    <citation type="submission" date="2025-08" db="UniProtKB">
        <authorList>
            <consortium name="Ensembl"/>
        </authorList>
    </citation>
    <scope>IDENTIFICATION</scope>
</reference>
<dbReference type="OMA" id="NAKCADA"/>
<keyword evidence="2" id="KW-1185">Reference proteome</keyword>
<reference evidence="1" key="3">
    <citation type="submission" date="2025-09" db="UniProtKB">
        <authorList>
            <consortium name="Ensembl"/>
        </authorList>
    </citation>
    <scope>IDENTIFICATION</scope>
</reference>
<protein>
    <submittedName>
        <fullName evidence="1">Uncharacterized protein</fullName>
    </submittedName>
</protein>
<dbReference type="EMBL" id="AAPE02060223">
    <property type="status" value="NOT_ANNOTATED_CDS"/>
    <property type="molecule type" value="Genomic_DNA"/>
</dbReference>
<proteinExistence type="predicted"/>
<dbReference type="AlphaFoldDB" id="G1QET2"/>
<evidence type="ECO:0000313" key="1">
    <source>
        <dbReference type="Ensembl" id="ENSMLUP00000022215.1"/>
    </source>
</evidence>
<evidence type="ECO:0000313" key="2">
    <source>
        <dbReference type="Proteomes" id="UP000001074"/>
    </source>
</evidence>
<reference evidence="1 2" key="1">
    <citation type="journal article" date="2011" name="Nature">
        <title>A high-resolution map of human evolutionary constraint using 29 mammals.</title>
        <authorList>
            <person name="Lindblad-Toh K."/>
            <person name="Garber M."/>
            <person name="Zuk O."/>
            <person name="Lin M.F."/>
            <person name="Parker B.J."/>
            <person name="Washietl S."/>
            <person name="Kheradpour P."/>
            <person name="Ernst J."/>
            <person name="Jordan G."/>
            <person name="Mauceli E."/>
            <person name="Ward L.D."/>
            <person name="Lowe C.B."/>
            <person name="Holloway A.K."/>
            <person name="Clamp M."/>
            <person name="Gnerre S."/>
            <person name="Alfoldi J."/>
            <person name="Beal K."/>
            <person name="Chang J."/>
            <person name="Clawson H."/>
            <person name="Cuff J."/>
            <person name="Di Palma F."/>
            <person name="Fitzgerald S."/>
            <person name="Flicek P."/>
            <person name="Guttman M."/>
            <person name="Hubisz M.J."/>
            <person name="Jaffe D.B."/>
            <person name="Jungreis I."/>
            <person name="Kent W.J."/>
            <person name="Kostka D."/>
            <person name="Lara M."/>
            <person name="Martins A.L."/>
            <person name="Massingham T."/>
            <person name="Moltke I."/>
            <person name="Raney B.J."/>
            <person name="Rasmussen M.D."/>
            <person name="Robinson J."/>
            <person name="Stark A."/>
            <person name="Vilella A.J."/>
            <person name="Wen J."/>
            <person name="Xie X."/>
            <person name="Zody M.C."/>
            <person name="Baldwin J."/>
            <person name="Bloom T."/>
            <person name="Chin C.W."/>
            <person name="Heiman D."/>
            <person name="Nicol R."/>
            <person name="Nusbaum C."/>
            <person name="Young S."/>
            <person name="Wilkinson J."/>
            <person name="Worley K.C."/>
            <person name="Kovar C.L."/>
            <person name="Muzny D.M."/>
            <person name="Gibbs R.A."/>
            <person name="Cree A."/>
            <person name="Dihn H.H."/>
            <person name="Fowler G."/>
            <person name="Jhangiani S."/>
            <person name="Joshi V."/>
            <person name="Lee S."/>
            <person name="Lewis L.R."/>
            <person name="Nazareth L.V."/>
            <person name="Okwuonu G."/>
            <person name="Santibanez J."/>
            <person name="Warren W.C."/>
            <person name="Mardis E.R."/>
            <person name="Weinstock G.M."/>
            <person name="Wilson R.K."/>
            <person name="Delehaunty K."/>
            <person name="Dooling D."/>
            <person name="Fronik C."/>
            <person name="Fulton L."/>
            <person name="Fulton B."/>
            <person name="Graves T."/>
            <person name="Minx P."/>
            <person name="Sodergren E."/>
            <person name="Birney E."/>
            <person name="Margulies E.H."/>
            <person name="Herrero J."/>
            <person name="Green E.D."/>
            <person name="Haussler D."/>
            <person name="Siepel A."/>
            <person name="Goldman N."/>
            <person name="Pollard K.S."/>
            <person name="Pedersen J.S."/>
            <person name="Lander E.S."/>
            <person name="Kellis M."/>
        </authorList>
    </citation>
    <scope>NUCLEOTIDE SEQUENCE [LARGE SCALE GENOMIC DNA]</scope>
</reference>
<dbReference type="SUPFAM" id="SSF48452">
    <property type="entry name" value="TPR-like"/>
    <property type="match status" value="1"/>
</dbReference>
<dbReference type="Gene3D" id="1.10.3290.20">
    <property type="match status" value="1"/>
</dbReference>
<dbReference type="PANTHER" id="PTHR44523:SF1">
    <property type="entry name" value="TETRATRICOPEPTIDE REPEAT PROTEIN 13"/>
    <property type="match status" value="1"/>
</dbReference>
<sequence length="742" mass="83668">ESSFLNFHDSDCEPRGSLPCDSLLSLNTEKILSQAKSIAEQKRFPFATDNDSTNEELAIAYVLIGSGLYDEAIRHFSTMLQEEPDLVSAIYGRGIAYGKKGLHDIKNAELALFELSRVIALEPDRPEVFEQRAEEKITSFSSLGRENLAKNYLRRTVLLSEKSIFNEHNAAFLVTRDYATAHEDFQQSLALNRNQPIAMLYKGLTFFHRGLLKVTLDTYWAVLHGRWHSCPARSCTGQLGCFRGKTANIFLLDSLCFICVSRVLKKCLYSEGSLRNEVESCAVIRQEPRNQSLLKAEEKSHIEDLWRPSMLRPQTPRLNPPPWAPTLPLPPLSFLRSSSRWVTLAPTPSRWQLSPPPGSPADKLPDCLLPCPHTQPPWAVLVCSYSRLELPLRRELRPHCPGRHSLTVSSAAMGLAALEVMQAVQRTWTSSKVRMNGKTRLMQWRDMFDIAVKWRRIADPDQPVLWLDQMPARSLSRGFNNHINLIRGQVINMRYLEYFEKILHFIKDRILIYHGANNPKGLLEVREALEKVHKVEDLLPIMKQFNTKTKDGFTVNTKVPSLKDQGKEYDGFTITITGDKVGNILFSVETQTTEERTQLYHAEIDALYKDLTAKGKVLILSSEFGEADAVCNLILSLVYYFYNLMPLSRGSSVIAYSVIVGVLMASGKEVAGKIPKGKLVDFEAMTAPGSEAFSKVAKSWMNLKSISPAYKALPSVSETFPTLRSMIEVLNADSSPRCLQQL</sequence>
<gene>
    <name evidence="1" type="primary">LOC102442550</name>
</gene>
<dbReference type="eggNOG" id="KOG4626">
    <property type="taxonomic scope" value="Eukaryota"/>
</dbReference>
<dbReference type="EMBL" id="AAPE02060225">
    <property type="status" value="NOT_ANNOTATED_CDS"/>
    <property type="molecule type" value="Genomic_DNA"/>
</dbReference>
<dbReference type="EMBL" id="AAPE02060224">
    <property type="status" value="NOT_ANNOTATED_CDS"/>
    <property type="molecule type" value="Genomic_DNA"/>
</dbReference>
<dbReference type="PANTHER" id="PTHR44523">
    <property type="entry name" value="TETRATRICOPEPTIDE REPEAT PROTEIN 13"/>
    <property type="match status" value="1"/>
</dbReference>
<dbReference type="InParanoid" id="G1QET2"/>
<dbReference type="Proteomes" id="UP000001074">
    <property type="component" value="Unassembled WGS sequence"/>
</dbReference>
<dbReference type="Ensembl" id="ENSMLUT00000029182.1">
    <property type="protein sequence ID" value="ENSMLUP00000022215.1"/>
    <property type="gene ID" value="ENSMLUG00000028571.1"/>
</dbReference>
<dbReference type="HOGENOM" id="CLU_014101_1_0_1"/>
<dbReference type="Gene3D" id="1.25.40.10">
    <property type="entry name" value="Tetratricopeptide repeat domain"/>
    <property type="match status" value="1"/>
</dbReference>
<dbReference type="STRING" id="59463.ENSMLUP00000022215"/>
<dbReference type="InterPro" id="IPR011990">
    <property type="entry name" value="TPR-like_helical_dom_sf"/>
</dbReference>
<dbReference type="EMBL" id="AAPE02060222">
    <property type="status" value="NOT_ANNOTATED_CDS"/>
    <property type="molecule type" value="Genomic_DNA"/>
</dbReference>
<accession>G1QET2</accession>
<dbReference type="GeneTree" id="ENSGT00940000158461"/>
<name>G1QET2_MYOLU</name>
<organism evidence="1 2">
    <name type="scientific">Myotis lucifugus</name>
    <name type="common">Little brown bat</name>
    <dbReference type="NCBI Taxonomy" id="59463"/>
    <lineage>
        <taxon>Eukaryota</taxon>
        <taxon>Metazoa</taxon>
        <taxon>Chordata</taxon>
        <taxon>Craniata</taxon>
        <taxon>Vertebrata</taxon>
        <taxon>Euteleostomi</taxon>
        <taxon>Mammalia</taxon>
        <taxon>Eutheria</taxon>
        <taxon>Laurasiatheria</taxon>
        <taxon>Chiroptera</taxon>
        <taxon>Yangochiroptera</taxon>
        <taxon>Vespertilionidae</taxon>
        <taxon>Myotis</taxon>
    </lineage>
</organism>